<dbReference type="OrthoDB" id="9809583at2"/>
<evidence type="ECO:0008006" key="3">
    <source>
        <dbReference type="Google" id="ProtNLM"/>
    </source>
</evidence>
<evidence type="ECO:0000313" key="1">
    <source>
        <dbReference type="EMBL" id="RIE16503.1"/>
    </source>
</evidence>
<reference evidence="1 2" key="1">
    <citation type="submission" date="2018-09" db="EMBL/GenBank/DDBJ databases">
        <title>Discovery and Ecogenomic Context for Candidatus Cryosericales, a Global Caldiserica Order Active in Thawing Permafrost.</title>
        <authorList>
            <person name="Martinez M.A."/>
            <person name="Woodcroft B.J."/>
            <person name="Ignacio Espinoza J.C."/>
            <person name="Zayed A."/>
            <person name="Singleton C.M."/>
            <person name="Boyd J."/>
            <person name="Li Y.-F."/>
            <person name="Purvine S."/>
            <person name="Maughan H."/>
            <person name="Hodgkins S.B."/>
            <person name="Anderson D."/>
            <person name="Sederholm M."/>
            <person name="Temperton B."/>
            <person name="Saleska S.R."/>
            <person name="Tyson G.W."/>
            <person name="Rich V.I."/>
        </authorList>
    </citation>
    <scope>NUCLEOTIDE SEQUENCE [LARGE SCALE GENOMIC DNA]</scope>
    <source>
        <strain evidence="1 2">SMC1</strain>
    </source>
</reference>
<organism evidence="1 2">
    <name type="scientific">Candidatus Cryosericum septentrionale</name>
    <dbReference type="NCBI Taxonomy" id="2290913"/>
    <lineage>
        <taxon>Bacteria</taxon>
        <taxon>Pseudomonadati</taxon>
        <taxon>Caldisericota/Cryosericota group</taxon>
        <taxon>Candidatus Cryosericota</taxon>
        <taxon>Candidatus Cryosericia</taxon>
        <taxon>Candidatus Cryosericales</taxon>
        <taxon>Candidatus Cryosericaceae</taxon>
        <taxon>Candidatus Cryosericum</taxon>
    </lineage>
</organism>
<dbReference type="Proteomes" id="UP000266113">
    <property type="component" value="Unassembled WGS sequence"/>
</dbReference>
<sequence length="482" mass="53512">MTAPEEAQRYGSFISTYSGQGHFHYHDGRESASIPFWAGQCSGGRVVLACQEIHLDLNAGTGLDSFVGETDTGLQFATGGRLRIESNGLRWTSQQGISLRTLVLPSLIVVDSHPLPADLANVSYGLVNFTFWGTEGYAWDESQGVLSIPLELHASDCVCKAWLVRRPDYSTQESNLRAVHGAVPTAELRLRLSPSLPLAAADDLASDLCRVLSIAKGTRVQWVYRHLADENQRVFSTQHVGRIAANYSVSQVIGSTADDGTVMQRFIETAFPAYITKRPSYGLDLGILDAYLDAKADSDFLNMKALKLVITMEMLAHAHLRATSAEEFDMILSPDELRACRATLKTAVKEALRSHRVDASRANRIAGRVTELSRRPFEEILERLFSGVGLEISREDRKVFASCRNSLAHDGQFWSSKVPPGDNCPFVHGWEGNKKEYFFLESLLDRVILRLLEYDGPYLDWRLSSDDSASCHCPVRRPSVNN</sequence>
<name>A0A398DQJ9_9BACT</name>
<proteinExistence type="predicted"/>
<comment type="caution">
    <text evidence="1">The sequence shown here is derived from an EMBL/GenBank/DDBJ whole genome shotgun (WGS) entry which is preliminary data.</text>
</comment>
<accession>A0A398DQJ9</accession>
<dbReference type="RefSeq" id="WP_119086082.1">
    <property type="nucleotide sequence ID" value="NZ_QXIY01000030.1"/>
</dbReference>
<evidence type="ECO:0000313" key="2">
    <source>
        <dbReference type="Proteomes" id="UP000266113"/>
    </source>
</evidence>
<gene>
    <name evidence="1" type="ORF">SMC1_07130</name>
</gene>
<protein>
    <recommendedName>
        <fullName evidence="3">ApeA N-terminal domain-containing protein</fullName>
    </recommendedName>
</protein>
<dbReference type="EMBL" id="QXIY01000030">
    <property type="protein sequence ID" value="RIE16503.1"/>
    <property type="molecule type" value="Genomic_DNA"/>
</dbReference>
<keyword evidence="2" id="KW-1185">Reference proteome</keyword>
<dbReference type="AlphaFoldDB" id="A0A398DQJ9"/>